<proteinExistence type="predicted"/>
<name>A0A917J428_9BACT</name>
<dbReference type="InterPro" id="IPR010982">
    <property type="entry name" value="Lambda_DNA-bd_dom_sf"/>
</dbReference>
<dbReference type="PROSITE" id="PS50943">
    <property type="entry name" value="HTH_CROC1"/>
    <property type="match status" value="1"/>
</dbReference>
<dbReference type="SUPFAM" id="SSF47413">
    <property type="entry name" value="lambda repressor-like DNA-binding domains"/>
    <property type="match status" value="1"/>
</dbReference>
<dbReference type="Pfam" id="PF13560">
    <property type="entry name" value="HTH_31"/>
    <property type="match status" value="1"/>
</dbReference>
<dbReference type="Proteomes" id="UP000627292">
    <property type="component" value="Unassembled WGS sequence"/>
</dbReference>
<evidence type="ECO:0000313" key="2">
    <source>
        <dbReference type="EMBL" id="GGH81608.1"/>
    </source>
</evidence>
<dbReference type="SMART" id="SM00530">
    <property type="entry name" value="HTH_XRE"/>
    <property type="match status" value="1"/>
</dbReference>
<organism evidence="2 3">
    <name type="scientific">Filimonas zeae</name>
    <dbReference type="NCBI Taxonomy" id="1737353"/>
    <lineage>
        <taxon>Bacteria</taxon>
        <taxon>Pseudomonadati</taxon>
        <taxon>Bacteroidota</taxon>
        <taxon>Chitinophagia</taxon>
        <taxon>Chitinophagales</taxon>
        <taxon>Chitinophagaceae</taxon>
        <taxon>Filimonas</taxon>
    </lineage>
</organism>
<reference evidence="2" key="1">
    <citation type="journal article" date="2014" name="Int. J. Syst. Evol. Microbiol.">
        <title>Complete genome sequence of Corynebacterium casei LMG S-19264T (=DSM 44701T), isolated from a smear-ripened cheese.</title>
        <authorList>
            <consortium name="US DOE Joint Genome Institute (JGI-PGF)"/>
            <person name="Walter F."/>
            <person name="Albersmeier A."/>
            <person name="Kalinowski J."/>
            <person name="Ruckert C."/>
        </authorList>
    </citation>
    <scope>NUCLEOTIDE SEQUENCE</scope>
    <source>
        <strain evidence="2">CGMCC 1.15290</strain>
    </source>
</reference>
<dbReference type="GO" id="GO:0003677">
    <property type="term" value="F:DNA binding"/>
    <property type="evidence" value="ECO:0007669"/>
    <property type="project" value="InterPro"/>
</dbReference>
<protein>
    <recommendedName>
        <fullName evidence="1">HTH cro/C1-type domain-containing protein</fullName>
    </recommendedName>
</protein>
<dbReference type="CDD" id="cd00093">
    <property type="entry name" value="HTH_XRE"/>
    <property type="match status" value="1"/>
</dbReference>
<dbReference type="InterPro" id="IPR001387">
    <property type="entry name" value="Cro/C1-type_HTH"/>
</dbReference>
<evidence type="ECO:0000313" key="3">
    <source>
        <dbReference type="Proteomes" id="UP000627292"/>
    </source>
</evidence>
<feature type="domain" description="HTH cro/C1-type" evidence="1">
    <location>
        <begin position="15"/>
        <end position="69"/>
    </location>
</feature>
<gene>
    <name evidence="2" type="ORF">GCM10011379_54250</name>
</gene>
<accession>A0A917J428</accession>
<sequence>MQKPTYTRQNVGAVLRIVRRERGLKQAYVAMKAGTSKELISKMENGKCDFRMCRLNQLLQIYDCSPPDFWSRFDYSGFFNLEPWIADSVE</sequence>
<reference evidence="2" key="2">
    <citation type="submission" date="2020-09" db="EMBL/GenBank/DDBJ databases">
        <authorList>
            <person name="Sun Q."/>
            <person name="Zhou Y."/>
        </authorList>
    </citation>
    <scope>NUCLEOTIDE SEQUENCE</scope>
    <source>
        <strain evidence="2">CGMCC 1.15290</strain>
    </source>
</reference>
<dbReference type="AlphaFoldDB" id="A0A917J428"/>
<evidence type="ECO:0000259" key="1">
    <source>
        <dbReference type="PROSITE" id="PS50943"/>
    </source>
</evidence>
<keyword evidence="3" id="KW-1185">Reference proteome</keyword>
<dbReference type="RefSeq" id="WP_188958561.1">
    <property type="nucleotide sequence ID" value="NZ_BMIB01000006.1"/>
</dbReference>
<comment type="caution">
    <text evidence="2">The sequence shown here is derived from an EMBL/GenBank/DDBJ whole genome shotgun (WGS) entry which is preliminary data.</text>
</comment>
<dbReference type="Gene3D" id="1.10.260.40">
    <property type="entry name" value="lambda repressor-like DNA-binding domains"/>
    <property type="match status" value="1"/>
</dbReference>
<dbReference type="EMBL" id="BMIB01000006">
    <property type="protein sequence ID" value="GGH81608.1"/>
    <property type="molecule type" value="Genomic_DNA"/>
</dbReference>